<dbReference type="AlphaFoldDB" id="A0A1H7J5F5"/>
<evidence type="ECO:0000313" key="2">
    <source>
        <dbReference type="Proteomes" id="UP000199506"/>
    </source>
</evidence>
<organism evidence="1 2">
    <name type="scientific">Methanobrevibacter gottschalkii</name>
    <dbReference type="NCBI Taxonomy" id="190974"/>
    <lineage>
        <taxon>Archaea</taxon>
        <taxon>Methanobacteriati</taxon>
        <taxon>Methanobacteriota</taxon>
        <taxon>Methanomada group</taxon>
        <taxon>Methanobacteria</taxon>
        <taxon>Methanobacteriales</taxon>
        <taxon>Methanobacteriaceae</taxon>
        <taxon>Methanobrevibacter</taxon>
    </lineage>
</organism>
<dbReference type="OrthoDB" id="76035at2157"/>
<dbReference type="STRING" id="190974.SAMN05216439_1337"/>
<dbReference type="RefSeq" id="WP_069574463.1">
    <property type="nucleotide sequence ID" value="NZ_FOAK01000004.1"/>
</dbReference>
<gene>
    <name evidence="1" type="ORF">SAMN05216439_1337</name>
</gene>
<dbReference type="Proteomes" id="UP000199506">
    <property type="component" value="Unassembled WGS sequence"/>
</dbReference>
<sequence>MAKITADSKYMELLNKYPLLKRDLSQKNWKFEFLVTPMGKISLWEANLEEVSKHAELSVDETVTLFQDLVDSY</sequence>
<evidence type="ECO:0000313" key="1">
    <source>
        <dbReference type="EMBL" id="SEK69624.1"/>
    </source>
</evidence>
<dbReference type="EMBL" id="FOAK01000004">
    <property type="protein sequence ID" value="SEK69624.1"/>
    <property type="molecule type" value="Genomic_DNA"/>
</dbReference>
<accession>A0A1H7J5F5</accession>
<name>A0A1H7J5F5_9EURY</name>
<reference evidence="1 2" key="1">
    <citation type="submission" date="2016-10" db="EMBL/GenBank/DDBJ databases">
        <authorList>
            <person name="de Groot N.N."/>
        </authorList>
    </citation>
    <scope>NUCLEOTIDE SEQUENCE [LARGE SCALE GENOMIC DNA]</scope>
    <source>
        <strain evidence="1 2">DSM 11978</strain>
    </source>
</reference>
<protein>
    <submittedName>
        <fullName evidence="1">Uncharacterized protein</fullName>
    </submittedName>
</protein>
<proteinExistence type="predicted"/>